<protein>
    <recommendedName>
        <fullName evidence="2">peptide-methionine (S)-S-oxide reductase</fullName>
        <ecNumber evidence="2">1.8.4.11</ecNumber>
    </recommendedName>
    <alternativeName>
        <fullName evidence="4">Peptide-methionine (S)-S-oxide reductase</fullName>
    </alternativeName>
</protein>
<dbReference type="HOGENOM" id="CLU_031040_10_2_1"/>
<dbReference type="OMA" id="HSRACIS"/>
<evidence type="ECO:0000259" key="8">
    <source>
        <dbReference type="Pfam" id="PF01625"/>
    </source>
</evidence>
<proteinExistence type="inferred from homology"/>
<comment type="catalytic activity">
    <reaction evidence="6">
        <text>[thioredoxin]-disulfide + L-methionine + H2O = L-methionine (S)-S-oxide + [thioredoxin]-dithiol</text>
        <dbReference type="Rhea" id="RHEA:19993"/>
        <dbReference type="Rhea" id="RHEA-COMP:10698"/>
        <dbReference type="Rhea" id="RHEA-COMP:10700"/>
        <dbReference type="ChEBI" id="CHEBI:15377"/>
        <dbReference type="ChEBI" id="CHEBI:29950"/>
        <dbReference type="ChEBI" id="CHEBI:50058"/>
        <dbReference type="ChEBI" id="CHEBI:57844"/>
        <dbReference type="ChEBI" id="CHEBI:58772"/>
        <dbReference type="EC" id="1.8.4.11"/>
    </reaction>
</comment>
<name>C9SYI8_VERA1</name>
<dbReference type="STRING" id="526221.C9SYI8"/>
<dbReference type="NCBIfam" id="TIGR00401">
    <property type="entry name" value="msrA"/>
    <property type="match status" value="1"/>
</dbReference>
<dbReference type="InterPro" id="IPR002569">
    <property type="entry name" value="Met_Sox_Rdtase_MsrA_dom"/>
</dbReference>
<keyword evidence="10" id="KW-1185">Reference proteome</keyword>
<dbReference type="PANTHER" id="PTHR43774:SF1">
    <property type="entry name" value="PEPTIDE METHIONINE SULFOXIDE REDUCTASE MSRA 2"/>
    <property type="match status" value="1"/>
</dbReference>
<evidence type="ECO:0000313" key="10">
    <source>
        <dbReference type="Proteomes" id="UP000008698"/>
    </source>
</evidence>
<dbReference type="eggNOG" id="KOG1635">
    <property type="taxonomic scope" value="Eukaryota"/>
</dbReference>
<keyword evidence="3" id="KW-0560">Oxidoreductase</keyword>
<evidence type="ECO:0000256" key="5">
    <source>
        <dbReference type="ARBA" id="ARBA00047806"/>
    </source>
</evidence>
<evidence type="ECO:0000256" key="6">
    <source>
        <dbReference type="ARBA" id="ARBA00048782"/>
    </source>
</evidence>
<dbReference type="Pfam" id="PF01625">
    <property type="entry name" value="PMSR"/>
    <property type="match status" value="1"/>
</dbReference>
<feature type="region of interest" description="Disordered" evidence="7">
    <location>
        <begin position="1"/>
        <end position="41"/>
    </location>
</feature>
<comment type="catalytic activity">
    <reaction evidence="5">
        <text>L-methionyl-[protein] + [thioredoxin]-disulfide + H2O = L-methionyl-(S)-S-oxide-[protein] + [thioredoxin]-dithiol</text>
        <dbReference type="Rhea" id="RHEA:14217"/>
        <dbReference type="Rhea" id="RHEA-COMP:10698"/>
        <dbReference type="Rhea" id="RHEA-COMP:10700"/>
        <dbReference type="Rhea" id="RHEA-COMP:12313"/>
        <dbReference type="Rhea" id="RHEA-COMP:12315"/>
        <dbReference type="ChEBI" id="CHEBI:15377"/>
        <dbReference type="ChEBI" id="CHEBI:16044"/>
        <dbReference type="ChEBI" id="CHEBI:29950"/>
        <dbReference type="ChEBI" id="CHEBI:44120"/>
        <dbReference type="ChEBI" id="CHEBI:50058"/>
        <dbReference type="EC" id="1.8.4.11"/>
    </reaction>
</comment>
<accession>C9SYI8</accession>
<evidence type="ECO:0000256" key="7">
    <source>
        <dbReference type="SAM" id="MobiDB-lite"/>
    </source>
</evidence>
<dbReference type="FunFam" id="3.30.1060.10:FF:000006">
    <property type="entry name" value="Peptide methionine sulfoxide reductase"/>
    <property type="match status" value="1"/>
</dbReference>
<dbReference type="GeneID" id="9531800"/>
<organism evidence="10">
    <name type="scientific">Verticillium alfalfae (strain VaMs.102 / ATCC MYA-4576 / FGSC 10136)</name>
    <name type="common">Verticillium wilt of alfalfa</name>
    <name type="synonym">Verticillium albo-atrum</name>
    <dbReference type="NCBI Taxonomy" id="526221"/>
    <lineage>
        <taxon>Eukaryota</taxon>
        <taxon>Fungi</taxon>
        <taxon>Dikarya</taxon>
        <taxon>Ascomycota</taxon>
        <taxon>Pezizomycotina</taxon>
        <taxon>Sordariomycetes</taxon>
        <taxon>Hypocreomycetidae</taxon>
        <taxon>Glomerellales</taxon>
        <taxon>Plectosphaerellaceae</taxon>
        <taxon>Verticillium</taxon>
    </lineage>
</organism>
<dbReference type="GO" id="GO:0008113">
    <property type="term" value="F:peptide-methionine (S)-S-oxide reductase activity"/>
    <property type="evidence" value="ECO:0007669"/>
    <property type="project" value="UniProtKB-EC"/>
</dbReference>
<dbReference type="KEGG" id="val:VDBG_09963"/>
<evidence type="ECO:0000256" key="1">
    <source>
        <dbReference type="ARBA" id="ARBA00005591"/>
    </source>
</evidence>
<evidence type="ECO:0000313" key="9">
    <source>
        <dbReference type="EMBL" id="EEY23853.1"/>
    </source>
</evidence>
<dbReference type="RefSeq" id="XP_002999923.1">
    <property type="nucleotide sequence ID" value="XM_002999877.1"/>
</dbReference>
<dbReference type="OrthoDB" id="77405at2759"/>
<dbReference type="EC" id="1.8.4.11" evidence="2"/>
<evidence type="ECO:0000256" key="4">
    <source>
        <dbReference type="ARBA" id="ARBA00030643"/>
    </source>
</evidence>
<gene>
    <name evidence="9" type="ORF">VDBG_09963</name>
</gene>
<sequence length="266" mass="29752">MTSRPSPFEDWTNMPFLQAPPQLRPPSESVESTQVATQRGLVSQSPRSLFSFLTTSSPLPSQCLLHSPPSSLASRRPLTTSTTLHLASPSNSEFPAGSATATIAAGCFWGVEHIYRKHFGASGLLDARVGYIGGDAEHPTYRAVCTGRTGHTEALQVVYDPSKVSYAQLLEFFYRMHDPTTANRQGPDTGTQYRSGIYFHGEEQERIAKEITRKANEQWYEGKIVTEILPAGQWWNAEDYHQKYLHKNPSGYECPSHFLRTFKPLE</sequence>
<dbReference type="InterPro" id="IPR036509">
    <property type="entry name" value="Met_Sox_Rdtase_MsrA_sf"/>
</dbReference>
<dbReference type="SUPFAM" id="SSF55068">
    <property type="entry name" value="Peptide methionine sulfoxide reductase"/>
    <property type="match status" value="1"/>
</dbReference>
<evidence type="ECO:0000256" key="3">
    <source>
        <dbReference type="ARBA" id="ARBA00023002"/>
    </source>
</evidence>
<dbReference type="Gene3D" id="3.30.1060.10">
    <property type="entry name" value="Peptide methionine sulphoxide reductase MsrA"/>
    <property type="match status" value="1"/>
</dbReference>
<dbReference type="AlphaFoldDB" id="C9SYI8"/>
<feature type="domain" description="Peptide methionine sulphoxide reductase MsrA" evidence="8">
    <location>
        <begin position="100"/>
        <end position="254"/>
    </location>
</feature>
<dbReference type="PANTHER" id="PTHR43774">
    <property type="entry name" value="PEPTIDE METHIONINE SULFOXIDE REDUCTASE"/>
    <property type="match status" value="1"/>
</dbReference>
<dbReference type="HAMAP" id="MF_01401">
    <property type="entry name" value="MsrA"/>
    <property type="match status" value="1"/>
</dbReference>
<reference evidence="10" key="1">
    <citation type="journal article" date="2011" name="PLoS Pathog.">
        <title>Comparative genomics yields insights into niche adaptation of plant vascular wilt pathogens.</title>
        <authorList>
            <person name="Klosterman S.J."/>
            <person name="Subbarao K.V."/>
            <person name="Kang S."/>
            <person name="Veronese P."/>
            <person name="Gold S.E."/>
            <person name="Thomma B.P.H.J."/>
            <person name="Chen Z."/>
            <person name="Henrissat B."/>
            <person name="Lee Y.-H."/>
            <person name="Park J."/>
            <person name="Garcia-Pedrajas M.D."/>
            <person name="Barbara D.J."/>
            <person name="Anchieta A."/>
            <person name="de Jonge R."/>
            <person name="Santhanam P."/>
            <person name="Maruthachalam K."/>
            <person name="Atallah Z."/>
            <person name="Amyotte S.G."/>
            <person name="Paz Z."/>
            <person name="Inderbitzin P."/>
            <person name="Hayes R.J."/>
            <person name="Heiman D.I."/>
            <person name="Young S."/>
            <person name="Zeng Q."/>
            <person name="Engels R."/>
            <person name="Galagan J."/>
            <person name="Cuomo C.A."/>
            <person name="Dobinson K.F."/>
            <person name="Ma L.-J."/>
        </authorList>
    </citation>
    <scope>NUCLEOTIDE SEQUENCE [LARGE SCALE GENOMIC DNA]</scope>
    <source>
        <strain evidence="10">VaMs.102 / ATCC MYA-4576 / FGSC 10136</strain>
    </source>
</reference>
<comment type="similarity">
    <text evidence="1">Belongs to the MsrA Met sulfoxide reductase family.</text>
</comment>
<evidence type="ECO:0000256" key="2">
    <source>
        <dbReference type="ARBA" id="ARBA00012502"/>
    </source>
</evidence>
<dbReference type="EMBL" id="DS985230">
    <property type="protein sequence ID" value="EEY23853.1"/>
    <property type="molecule type" value="Genomic_DNA"/>
</dbReference>
<dbReference type="GO" id="GO:0034599">
    <property type="term" value="P:cellular response to oxidative stress"/>
    <property type="evidence" value="ECO:0007669"/>
    <property type="project" value="UniProtKB-ARBA"/>
</dbReference>
<feature type="compositionally biased region" description="Polar residues" evidence="7">
    <location>
        <begin position="29"/>
        <end position="41"/>
    </location>
</feature>
<dbReference type="Proteomes" id="UP000008698">
    <property type="component" value="Unassembled WGS sequence"/>
</dbReference>